<comment type="caution">
    <text evidence="3">The sequence shown here is derived from an EMBL/GenBank/DDBJ whole genome shotgun (WGS) entry which is preliminary data.</text>
</comment>
<dbReference type="EMBL" id="JAACJM010000395">
    <property type="protein sequence ID" value="KAF5323205.1"/>
    <property type="molecule type" value="Genomic_DNA"/>
</dbReference>
<keyword evidence="2" id="KW-1133">Transmembrane helix</keyword>
<feature type="compositionally biased region" description="Low complexity" evidence="1">
    <location>
        <begin position="237"/>
        <end position="258"/>
    </location>
</feature>
<keyword evidence="4" id="KW-1185">Reference proteome</keyword>
<feature type="region of interest" description="Disordered" evidence="1">
    <location>
        <begin position="223"/>
        <end position="261"/>
    </location>
</feature>
<feature type="region of interest" description="Disordered" evidence="1">
    <location>
        <begin position="476"/>
        <end position="525"/>
    </location>
</feature>
<evidence type="ECO:0000256" key="1">
    <source>
        <dbReference type="SAM" id="MobiDB-lite"/>
    </source>
</evidence>
<feature type="compositionally biased region" description="Basic residues" evidence="1">
    <location>
        <begin position="563"/>
        <end position="573"/>
    </location>
</feature>
<evidence type="ECO:0000313" key="3">
    <source>
        <dbReference type="EMBL" id="KAF5323205.1"/>
    </source>
</evidence>
<feature type="compositionally biased region" description="Basic and acidic residues" evidence="1">
    <location>
        <begin position="476"/>
        <end position="485"/>
    </location>
</feature>
<organism evidence="3 4">
    <name type="scientific">Tetrapyrgos nigripes</name>
    <dbReference type="NCBI Taxonomy" id="182062"/>
    <lineage>
        <taxon>Eukaryota</taxon>
        <taxon>Fungi</taxon>
        <taxon>Dikarya</taxon>
        <taxon>Basidiomycota</taxon>
        <taxon>Agaricomycotina</taxon>
        <taxon>Agaricomycetes</taxon>
        <taxon>Agaricomycetidae</taxon>
        <taxon>Agaricales</taxon>
        <taxon>Marasmiineae</taxon>
        <taxon>Marasmiaceae</taxon>
        <taxon>Tetrapyrgos</taxon>
    </lineage>
</organism>
<feature type="region of interest" description="Disordered" evidence="1">
    <location>
        <begin position="1"/>
        <end position="20"/>
    </location>
</feature>
<dbReference type="Proteomes" id="UP000559256">
    <property type="component" value="Unassembled WGS sequence"/>
</dbReference>
<name>A0A8H5BH68_9AGAR</name>
<feature type="transmembrane region" description="Helical" evidence="2">
    <location>
        <begin position="451"/>
        <end position="470"/>
    </location>
</feature>
<dbReference type="AlphaFoldDB" id="A0A8H5BH68"/>
<proteinExistence type="predicted"/>
<accession>A0A8H5BH68</accession>
<protein>
    <submittedName>
        <fullName evidence="3">Uncharacterized protein</fullName>
    </submittedName>
</protein>
<reference evidence="3 4" key="1">
    <citation type="journal article" date="2020" name="ISME J.">
        <title>Uncovering the hidden diversity of litter-decomposition mechanisms in mushroom-forming fungi.</title>
        <authorList>
            <person name="Floudas D."/>
            <person name="Bentzer J."/>
            <person name="Ahren D."/>
            <person name="Johansson T."/>
            <person name="Persson P."/>
            <person name="Tunlid A."/>
        </authorList>
    </citation>
    <scope>NUCLEOTIDE SEQUENCE [LARGE SCALE GENOMIC DNA]</scope>
    <source>
        <strain evidence="3 4">CBS 291.85</strain>
    </source>
</reference>
<keyword evidence="2" id="KW-0472">Membrane</keyword>
<evidence type="ECO:0000313" key="4">
    <source>
        <dbReference type="Proteomes" id="UP000559256"/>
    </source>
</evidence>
<keyword evidence="2" id="KW-0812">Transmembrane</keyword>
<evidence type="ECO:0000256" key="2">
    <source>
        <dbReference type="SAM" id="Phobius"/>
    </source>
</evidence>
<feature type="region of interest" description="Disordered" evidence="1">
    <location>
        <begin position="272"/>
        <end position="291"/>
    </location>
</feature>
<gene>
    <name evidence="3" type="ORF">D9758_017307</name>
</gene>
<sequence>MLRLRTSYSPPLPSGPTSNYPSAKKLHIYLSNSPPRYPPPTLSTTPLSVSLYGGYNSLNEAHAYLALLLPTAPRWAAFLLPRSIHETVGTPAEPSDPNLGHAAGGGVAGPGTDAVFSSAPLRTVQIFHDPTHISIDWSRLTFLRLCPAVCRNLKVARVLKAMELGGGGAMLEELIIGCNLVQEDEGDFARLLGGPTDKGKDTKFTITSPVSENFVSNTINQKLAKSAKSKSKQALEHNNSSSNHTNHSNNNNNNGSHSQRAQLNNRRIDEDQSLHSHLRSHSDSNSTLPTSSSAMIRTIHPNTHTSSFSPFLPFAFGERENGGAPQLLSLLILPALEVFEDRRRAEAGNMLVMFRMGCLRDVFVRGAAEEAQKEMEMEMETVGENQDGGHGGVKLYYAAIITLTTLITPASITEEEFISLLKAAPRLERLELRGGVKGLGNAGVGEMVGDVGVVIVIAMVMAIARVPMVLKSTGLGKEKEKEKEKKRQKTQTQTQTQHNHRKEKKGETRNPQNDPSPKTPHPSPPWDLCFDASVFVDMVESRWGAALAFITITPTPIPTSTRPQRRRCPSQRR</sequence>
<feature type="region of interest" description="Disordered" evidence="1">
    <location>
        <begin position="554"/>
        <end position="573"/>
    </location>
</feature>